<protein>
    <submittedName>
        <fullName evidence="3">Uncharacterized protein</fullName>
    </submittedName>
</protein>
<keyword evidence="4" id="KW-1185">Reference proteome</keyword>
<gene>
    <name evidence="3" type="ORF">PAXRUDRAFT_402114</name>
</gene>
<accession>A0A0D0DY80</accession>
<evidence type="ECO:0000256" key="1">
    <source>
        <dbReference type="SAM" id="Coils"/>
    </source>
</evidence>
<feature type="compositionally biased region" description="Low complexity" evidence="2">
    <location>
        <begin position="181"/>
        <end position="201"/>
    </location>
</feature>
<dbReference type="AlphaFoldDB" id="A0A0D0DY80"/>
<dbReference type="OrthoDB" id="3269067at2759"/>
<evidence type="ECO:0000313" key="4">
    <source>
        <dbReference type="Proteomes" id="UP000054538"/>
    </source>
</evidence>
<sequence>MSPTPSAILTDALASFNKAATLAFTTAQEQARKDVTQAATETREARRERDEAVKALHTCRLAEQAWKQEAGVWKAAADQAELTVKHHLETIAQVRQEATQWKNQCLRLEETSRQEAISWKEQFIRVEKERCKLAQRVEEHVAEQLTGAQSHVSSTPYTPMMGYSAMGDLSASARLLQSLSPSVEELPPSKSTSSKSKPSSTARPRQGHNVHLPTPISEHQRRARQRAVQDPSSAFAPRTDATANGERQVLIRRVQAVVEIPVKEESVEREVSEPVASTSASASTSSASVPAPASKASKAPTRTTELSKAATRIKRKAPRKRVYVEIDDEDQPEADDNASEASQKSSAESGLSDSEGDDELLMGVEDNRKEVYGTKRVPKPAVHSKTPSRPPASTGKKRKVALPAKKSRPSTSSRV</sequence>
<organism evidence="3 4">
    <name type="scientific">Paxillus rubicundulus Ve08.2h10</name>
    <dbReference type="NCBI Taxonomy" id="930991"/>
    <lineage>
        <taxon>Eukaryota</taxon>
        <taxon>Fungi</taxon>
        <taxon>Dikarya</taxon>
        <taxon>Basidiomycota</taxon>
        <taxon>Agaricomycotina</taxon>
        <taxon>Agaricomycetes</taxon>
        <taxon>Agaricomycetidae</taxon>
        <taxon>Boletales</taxon>
        <taxon>Paxilineae</taxon>
        <taxon>Paxillaceae</taxon>
        <taxon>Paxillus</taxon>
    </lineage>
</organism>
<reference evidence="3 4" key="1">
    <citation type="submission" date="2014-04" db="EMBL/GenBank/DDBJ databases">
        <authorList>
            <consortium name="DOE Joint Genome Institute"/>
            <person name="Kuo A."/>
            <person name="Kohler A."/>
            <person name="Jargeat P."/>
            <person name="Nagy L.G."/>
            <person name="Floudas D."/>
            <person name="Copeland A."/>
            <person name="Barry K.W."/>
            <person name="Cichocki N."/>
            <person name="Veneault-Fourrey C."/>
            <person name="LaButti K."/>
            <person name="Lindquist E.A."/>
            <person name="Lipzen A."/>
            <person name="Lundell T."/>
            <person name="Morin E."/>
            <person name="Murat C."/>
            <person name="Sun H."/>
            <person name="Tunlid A."/>
            <person name="Henrissat B."/>
            <person name="Grigoriev I.V."/>
            <person name="Hibbett D.S."/>
            <person name="Martin F."/>
            <person name="Nordberg H.P."/>
            <person name="Cantor M.N."/>
            <person name="Hua S.X."/>
        </authorList>
    </citation>
    <scope>NUCLEOTIDE SEQUENCE [LARGE SCALE GENOMIC DNA]</scope>
    <source>
        <strain evidence="3 4">Ve08.2h10</strain>
    </source>
</reference>
<feature type="coiled-coil region" evidence="1">
    <location>
        <begin position="77"/>
        <end position="111"/>
    </location>
</feature>
<proteinExistence type="predicted"/>
<dbReference type="HOGENOM" id="CLU_045708_0_0_1"/>
<evidence type="ECO:0000313" key="3">
    <source>
        <dbReference type="EMBL" id="KIK95166.1"/>
    </source>
</evidence>
<name>A0A0D0DY80_9AGAM</name>
<feature type="compositionally biased region" description="Basic residues" evidence="2">
    <location>
        <begin position="395"/>
        <end position="408"/>
    </location>
</feature>
<feature type="compositionally biased region" description="Acidic residues" evidence="2">
    <location>
        <begin position="325"/>
        <end position="338"/>
    </location>
</feature>
<feature type="region of interest" description="Disordered" evidence="2">
    <location>
        <begin position="264"/>
        <end position="415"/>
    </location>
</feature>
<feature type="region of interest" description="Disordered" evidence="2">
    <location>
        <begin position="181"/>
        <end position="242"/>
    </location>
</feature>
<feature type="compositionally biased region" description="Low complexity" evidence="2">
    <location>
        <begin position="273"/>
        <end position="301"/>
    </location>
</feature>
<dbReference type="Proteomes" id="UP000054538">
    <property type="component" value="Unassembled WGS sequence"/>
</dbReference>
<dbReference type="EMBL" id="KN825060">
    <property type="protein sequence ID" value="KIK95166.1"/>
    <property type="molecule type" value="Genomic_DNA"/>
</dbReference>
<keyword evidence="1" id="KW-0175">Coiled coil</keyword>
<feature type="compositionally biased region" description="Basic residues" evidence="2">
    <location>
        <begin position="311"/>
        <end position="321"/>
    </location>
</feature>
<dbReference type="InParanoid" id="A0A0D0DY80"/>
<evidence type="ECO:0000256" key="2">
    <source>
        <dbReference type="SAM" id="MobiDB-lite"/>
    </source>
</evidence>
<feature type="compositionally biased region" description="Low complexity" evidence="2">
    <location>
        <begin position="339"/>
        <end position="349"/>
    </location>
</feature>
<reference evidence="4" key="2">
    <citation type="submission" date="2015-01" db="EMBL/GenBank/DDBJ databases">
        <title>Evolutionary Origins and Diversification of the Mycorrhizal Mutualists.</title>
        <authorList>
            <consortium name="DOE Joint Genome Institute"/>
            <consortium name="Mycorrhizal Genomics Consortium"/>
            <person name="Kohler A."/>
            <person name="Kuo A."/>
            <person name="Nagy L.G."/>
            <person name="Floudas D."/>
            <person name="Copeland A."/>
            <person name="Barry K.W."/>
            <person name="Cichocki N."/>
            <person name="Veneault-Fourrey C."/>
            <person name="LaButti K."/>
            <person name="Lindquist E.A."/>
            <person name="Lipzen A."/>
            <person name="Lundell T."/>
            <person name="Morin E."/>
            <person name="Murat C."/>
            <person name="Riley R."/>
            <person name="Ohm R."/>
            <person name="Sun H."/>
            <person name="Tunlid A."/>
            <person name="Henrissat B."/>
            <person name="Grigoriev I.V."/>
            <person name="Hibbett D.S."/>
            <person name="Martin F."/>
        </authorList>
    </citation>
    <scope>NUCLEOTIDE SEQUENCE [LARGE SCALE GENOMIC DNA]</scope>
    <source>
        <strain evidence="4">Ve08.2h10</strain>
    </source>
</reference>